<evidence type="ECO:0000259" key="2">
    <source>
        <dbReference type="Pfam" id="PF00534"/>
    </source>
</evidence>
<dbReference type="AlphaFoldDB" id="A5FWU1"/>
<dbReference type="Pfam" id="PF00534">
    <property type="entry name" value="Glycos_transf_1"/>
    <property type="match status" value="1"/>
</dbReference>
<dbReference type="Gene3D" id="3.40.50.2000">
    <property type="entry name" value="Glycogen Phosphorylase B"/>
    <property type="match status" value="1"/>
</dbReference>
<evidence type="ECO:0000313" key="4">
    <source>
        <dbReference type="Proteomes" id="UP000000245"/>
    </source>
</evidence>
<sequence length="494" mass="53943">MLIWLDLENLIRHVESGHRPSGIQRVTFELSASLVAAGGGAVRVCRHARAPHGFVELDWADVEARLAALMTRDAPARREAPSPRERPEAAGALRRAFRRLPDEMRIPAHAVCQAEHEAARGLRSAGAAQLKAMRGLAAVAAGGWRLAAAAVRLRVLPRRRDVRVPDAFAPPVAFAAGDVLLAIGATWPFPDYAARIDAARRDGVRFAPFVYDLVPALFPEWSARSTTTGFRTWMETVLPQADRLFTISHATRRALRDHAKRAGLPIPEAIPVPVGAHFPRKADPDAAPLHPRPYVLFVSTIEPRKNHAGMLRLWREMIMQEKPDLVPDLILAGRIGWMSQDFITQCENAGWLGGKLRLIESPTDAELAILYRDCLFTIYPSFYEGWGLPVTESLGFGKPVVASNTAAIPEAGGRFCIYFDPNDLGDARRAISGLVRNPSRRAGLEADIARNYRPPSWPDAARLILDVLADDAVDLPAAPAVISLPAPALSSPTG</sequence>
<dbReference type="PANTHER" id="PTHR46401">
    <property type="entry name" value="GLYCOSYLTRANSFERASE WBBK-RELATED"/>
    <property type="match status" value="1"/>
</dbReference>
<dbReference type="PANTHER" id="PTHR46401:SF2">
    <property type="entry name" value="GLYCOSYLTRANSFERASE WBBK-RELATED"/>
    <property type="match status" value="1"/>
</dbReference>
<dbReference type="Proteomes" id="UP000000245">
    <property type="component" value="Chromosome"/>
</dbReference>
<name>A5FWU1_ACICJ</name>
<dbReference type="EMBL" id="CP000697">
    <property type="protein sequence ID" value="ABQ30073.1"/>
    <property type="molecule type" value="Genomic_DNA"/>
</dbReference>
<dbReference type="KEGG" id="acr:Acry_0854"/>
<dbReference type="GO" id="GO:0016757">
    <property type="term" value="F:glycosyltransferase activity"/>
    <property type="evidence" value="ECO:0007669"/>
    <property type="project" value="InterPro"/>
</dbReference>
<evidence type="ECO:0000256" key="1">
    <source>
        <dbReference type="ARBA" id="ARBA00022679"/>
    </source>
</evidence>
<evidence type="ECO:0000313" key="3">
    <source>
        <dbReference type="EMBL" id="ABQ30073.1"/>
    </source>
</evidence>
<dbReference type="eggNOG" id="COG0438">
    <property type="taxonomic scope" value="Bacteria"/>
</dbReference>
<dbReference type="STRING" id="349163.Acry_0854"/>
<gene>
    <name evidence="3" type="ordered locus">Acry_0854</name>
</gene>
<protein>
    <submittedName>
        <fullName evidence="3">Glycosyl transferase, group 1</fullName>
    </submittedName>
</protein>
<dbReference type="RefSeq" id="WP_011941822.1">
    <property type="nucleotide sequence ID" value="NC_009484.1"/>
</dbReference>
<dbReference type="HOGENOM" id="CLU_009583_34_1_5"/>
<keyword evidence="4" id="KW-1185">Reference proteome</keyword>
<dbReference type="SUPFAM" id="SSF53756">
    <property type="entry name" value="UDP-Glycosyltransferase/glycogen phosphorylase"/>
    <property type="match status" value="1"/>
</dbReference>
<proteinExistence type="predicted"/>
<feature type="domain" description="Glycosyl transferase family 1" evidence="2">
    <location>
        <begin position="290"/>
        <end position="442"/>
    </location>
</feature>
<organism evidence="3 4">
    <name type="scientific">Acidiphilium cryptum (strain JF-5)</name>
    <dbReference type="NCBI Taxonomy" id="349163"/>
    <lineage>
        <taxon>Bacteria</taxon>
        <taxon>Pseudomonadati</taxon>
        <taxon>Pseudomonadota</taxon>
        <taxon>Alphaproteobacteria</taxon>
        <taxon>Acetobacterales</taxon>
        <taxon>Acidocellaceae</taxon>
        <taxon>Acidiphilium</taxon>
    </lineage>
</organism>
<accession>A5FWU1</accession>
<dbReference type="InterPro" id="IPR001296">
    <property type="entry name" value="Glyco_trans_1"/>
</dbReference>
<reference evidence="3 4" key="1">
    <citation type="submission" date="2007-05" db="EMBL/GenBank/DDBJ databases">
        <title>Complete sequence of chromosome of Acidiphilium cryptum JF-5.</title>
        <authorList>
            <consortium name="US DOE Joint Genome Institute"/>
            <person name="Copeland A."/>
            <person name="Lucas S."/>
            <person name="Lapidus A."/>
            <person name="Barry K."/>
            <person name="Detter J.C."/>
            <person name="Glavina del Rio T."/>
            <person name="Hammon N."/>
            <person name="Israni S."/>
            <person name="Dalin E."/>
            <person name="Tice H."/>
            <person name="Pitluck S."/>
            <person name="Sims D."/>
            <person name="Brettin T."/>
            <person name="Bruce D."/>
            <person name="Han C."/>
            <person name="Schmutz J."/>
            <person name="Larimer F."/>
            <person name="Land M."/>
            <person name="Hauser L."/>
            <person name="Kyrpides N."/>
            <person name="Kim E."/>
            <person name="Magnuson T."/>
            <person name="Richardson P."/>
        </authorList>
    </citation>
    <scope>NUCLEOTIDE SEQUENCE [LARGE SCALE GENOMIC DNA]</scope>
    <source>
        <strain evidence="3 4">JF-5</strain>
    </source>
</reference>
<dbReference type="CDD" id="cd03809">
    <property type="entry name" value="GT4_MtfB-like"/>
    <property type="match status" value="1"/>
</dbReference>
<dbReference type="CAZy" id="GT4">
    <property type="family name" value="Glycosyltransferase Family 4"/>
</dbReference>
<keyword evidence="1 3" id="KW-0808">Transferase</keyword>